<keyword evidence="8" id="KW-1185">Reference proteome</keyword>
<sequence length="237" mass="27343">MADLKVYATHPHNCSYLDGQQAVTLFVDPSAEVDKHLYSKLSDIGFRRSGSHIYRPHCDSCTACLAARLDVNRFSPSRSQRRVINKNKDLSCEIIDDISSDEFYHLYESYINQKHSDGDMFPPSREQYESFLSSQWGITQYLCFRDTENHLMAVAVVDQMNNGLAAVYTFYQVAAQERSLGTYAVLRQIDLAKQLQLRYIYLGYWIEHCDKMSYKSKFQPLEVLKEGEWCELIGISG</sequence>
<keyword evidence="1 4" id="KW-0963">Cytoplasm</keyword>
<dbReference type="SUPFAM" id="SSF55729">
    <property type="entry name" value="Acyl-CoA N-acyltransferases (Nat)"/>
    <property type="match status" value="1"/>
</dbReference>
<dbReference type="InterPro" id="IPR007471">
    <property type="entry name" value="N-end_Aminoacyl_Trfase_N"/>
</dbReference>
<dbReference type="Proteomes" id="UP000838100">
    <property type="component" value="Unassembled WGS sequence"/>
</dbReference>
<evidence type="ECO:0000313" key="7">
    <source>
        <dbReference type="EMBL" id="CAH0990321.1"/>
    </source>
</evidence>
<name>A0ABN8ECY1_9GAMM</name>
<dbReference type="EMBL" id="CAKLPX010000001">
    <property type="protein sequence ID" value="CAH0990321.1"/>
    <property type="molecule type" value="Genomic_DNA"/>
</dbReference>
<comment type="catalytic activity">
    <reaction evidence="4">
        <text>N-terminal L-glutamyl-[protein] + L-leucyl-tRNA(Leu) = N-terminal L-leucyl-L-glutamyl-[protein] + tRNA(Leu) + H(+)</text>
        <dbReference type="Rhea" id="RHEA:50412"/>
        <dbReference type="Rhea" id="RHEA-COMP:9613"/>
        <dbReference type="Rhea" id="RHEA-COMP:9622"/>
        <dbReference type="Rhea" id="RHEA-COMP:12664"/>
        <dbReference type="Rhea" id="RHEA-COMP:12668"/>
        <dbReference type="ChEBI" id="CHEBI:15378"/>
        <dbReference type="ChEBI" id="CHEBI:64721"/>
        <dbReference type="ChEBI" id="CHEBI:78442"/>
        <dbReference type="ChEBI" id="CHEBI:78494"/>
        <dbReference type="ChEBI" id="CHEBI:133041"/>
        <dbReference type="EC" id="2.3.2.29"/>
    </reaction>
</comment>
<accession>A0ABN8ECY1</accession>
<dbReference type="PANTHER" id="PTHR21367">
    <property type="entry name" value="ARGININE-TRNA-PROTEIN TRANSFERASE 1"/>
    <property type="match status" value="1"/>
</dbReference>
<dbReference type="PANTHER" id="PTHR21367:SF1">
    <property type="entry name" value="ARGINYL-TRNA--PROTEIN TRANSFERASE 1"/>
    <property type="match status" value="1"/>
</dbReference>
<dbReference type="InterPro" id="IPR016181">
    <property type="entry name" value="Acyl_CoA_acyltransferase"/>
</dbReference>
<dbReference type="NCBIfam" id="NF002346">
    <property type="entry name" value="PRK01305.2-3"/>
    <property type="match status" value="1"/>
</dbReference>
<evidence type="ECO:0000256" key="4">
    <source>
        <dbReference type="HAMAP-Rule" id="MF_00689"/>
    </source>
</evidence>
<evidence type="ECO:0000256" key="3">
    <source>
        <dbReference type="ARBA" id="ARBA00023315"/>
    </source>
</evidence>
<dbReference type="GO" id="GO:0016746">
    <property type="term" value="F:acyltransferase activity"/>
    <property type="evidence" value="ECO:0007669"/>
    <property type="project" value="UniProtKB-KW"/>
</dbReference>
<proteinExistence type="inferred from homology"/>
<dbReference type="NCBIfam" id="NF002341">
    <property type="entry name" value="PRK01305.1-1"/>
    <property type="match status" value="1"/>
</dbReference>
<feature type="domain" description="N-end aminoacyl transferase N-terminal" evidence="5">
    <location>
        <begin position="12"/>
        <end position="82"/>
    </location>
</feature>
<dbReference type="Pfam" id="PF04376">
    <property type="entry name" value="ATE_N"/>
    <property type="match status" value="1"/>
</dbReference>
<comment type="similarity">
    <text evidence="4">Belongs to the R-transferase family. Bpt subfamily.</text>
</comment>
<evidence type="ECO:0000259" key="5">
    <source>
        <dbReference type="Pfam" id="PF04376"/>
    </source>
</evidence>
<dbReference type="InterPro" id="IPR007472">
    <property type="entry name" value="N-end_Aminoacyl_Trfase_C"/>
</dbReference>
<dbReference type="PIRSF" id="PIRSF037208">
    <property type="entry name" value="ATE_pro_prd"/>
    <property type="match status" value="1"/>
</dbReference>
<dbReference type="EC" id="2.3.2.29" evidence="4"/>
<evidence type="ECO:0000256" key="2">
    <source>
        <dbReference type="ARBA" id="ARBA00022679"/>
    </source>
</evidence>
<keyword evidence="2 4" id="KW-0808">Transferase</keyword>
<dbReference type="RefSeq" id="WP_237443002.1">
    <property type="nucleotide sequence ID" value="NZ_CAKLPX010000001.1"/>
</dbReference>
<comment type="function">
    <text evidence="4">Functions in the N-end rule pathway of protein degradation where it conjugates Leu from its aminoacyl-tRNA to the N-termini of proteins containing an N-terminal aspartate or glutamate.</text>
</comment>
<evidence type="ECO:0000259" key="6">
    <source>
        <dbReference type="Pfam" id="PF04377"/>
    </source>
</evidence>
<dbReference type="NCBIfam" id="NF002342">
    <property type="entry name" value="PRK01305.1-3"/>
    <property type="match status" value="1"/>
</dbReference>
<comment type="catalytic activity">
    <reaction evidence="4">
        <text>N-terminal L-aspartyl-[protein] + L-leucyl-tRNA(Leu) = N-terminal L-leucyl-L-aspartyl-[protein] + tRNA(Leu) + H(+)</text>
        <dbReference type="Rhea" id="RHEA:50420"/>
        <dbReference type="Rhea" id="RHEA-COMP:9613"/>
        <dbReference type="Rhea" id="RHEA-COMP:9622"/>
        <dbReference type="Rhea" id="RHEA-COMP:12669"/>
        <dbReference type="Rhea" id="RHEA-COMP:12674"/>
        <dbReference type="ChEBI" id="CHEBI:15378"/>
        <dbReference type="ChEBI" id="CHEBI:64720"/>
        <dbReference type="ChEBI" id="CHEBI:78442"/>
        <dbReference type="ChEBI" id="CHEBI:78494"/>
        <dbReference type="ChEBI" id="CHEBI:133042"/>
        <dbReference type="EC" id="2.3.2.29"/>
    </reaction>
</comment>
<evidence type="ECO:0000313" key="8">
    <source>
        <dbReference type="Proteomes" id="UP000838100"/>
    </source>
</evidence>
<dbReference type="InterPro" id="IPR017138">
    <property type="entry name" value="Asp_Glu_LeuTrfase"/>
</dbReference>
<dbReference type="Pfam" id="PF04377">
    <property type="entry name" value="ATE_C"/>
    <property type="match status" value="1"/>
</dbReference>
<dbReference type="HAMAP" id="MF_00689">
    <property type="entry name" value="Bpt"/>
    <property type="match status" value="1"/>
</dbReference>
<protein>
    <recommendedName>
        <fullName evidence="4">Aspartate/glutamate leucyltransferase</fullName>
        <ecNumber evidence="4">2.3.2.29</ecNumber>
    </recommendedName>
</protein>
<gene>
    <name evidence="4 7" type="primary">bpt</name>
    <name evidence="7" type="ORF">SIN8267_00413</name>
</gene>
<reference evidence="7" key="1">
    <citation type="submission" date="2021-12" db="EMBL/GenBank/DDBJ databases">
        <authorList>
            <person name="Rodrigo-Torres L."/>
            <person name="Arahal R. D."/>
            <person name="Lucena T."/>
        </authorList>
    </citation>
    <scope>NUCLEOTIDE SEQUENCE</scope>
    <source>
        <strain evidence="7">CECT 8267</strain>
    </source>
</reference>
<feature type="domain" description="N-end rule aminoacyl transferase C-terminal" evidence="6">
    <location>
        <begin position="103"/>
        <end position="224"/>
    </location>
</feature>
<organism evidence="7 8">
    <name type="scientific">Sinobacterium norvegicum</name>
    <dbReference type="NCBI Taxonomy" id="1641715"/>
    <lineage>
        <taxon>Bacteria</taxon>
        <taxon>Pseudomonadati</taxon>
        <taxon>Pseudomonadota</taxon>
        <taxon>Gammaproteobacteria</taxon>
        <taxon>Cellvibrionales</taxon>
        <taxon>Spongiibacteraceae</taxon>
        <taxon>Sinobacterium</taxon>
    </lineage>
</organism>
<comment type="subcellular location">
    <subcellularLocation>
        <location evidence="4">Cytoplasm</location>
    </subcellularLocation>
</comment>
<comment type="caution">
    <text evidence="7">The sequence shown here is derived from an EMBL/GenBank/DDBJ whole genome shotgun (WGS) entry which is preliminary data.</text>
</comment>
<dbReference type="InterPro" id="IPR030700">
    <property type="entry name" value="N-end_Aminoacyl_Trfase"/>
</dbReference>
<evidence type="ECO:0000256" key="1">
    <source>
        <dbReference type="ARBA" id="ARBA00022490"/>
    </source>
</evidence>
<keyword evidence="3 4" id="KW-0012">Acyltransferase</keyword>